<comment type="function">
    <text evidence="5">Specifically methylates the pseudouridine at position 1915 (m3Psi1915) in 23S rRNA.</text>
</comment>
<feature type="binding site" evidence="5">
    <location>
        <begin position="123"/>
        <end position="128"/>
    </location>
    <ligand>
        <name>S-adenosyl-L-methionine</name>
        <dbReference type="ChEBI" id="CHEBI:59789"/>
    </ligand>
</feature>
<dbReference type="GO" id="GO:0005737">
    <property type="term" value="C:cytoplasm"/>
    <property type="evidence" value="ECO:0007669"/>
    <property type="project" value="UniProtKB-SubCell"/>
</dbReference>
<evidence type="ECO:0000256" key="3">
    <source>
        <dbReference type="ARBA" id="ARBA00022691"/>
    </source>
</evidence>
<keyword evidence="5" id="KW-0963">Cytoplasm</keyword>
<dbReference type="SUPFAM" id="SSF75217">
    <property type="entry name" value="alpha/beta knot"/>
    <property type="match status" value="1"/>
</dbReference>
<feature type="binding site" evidence="5">
    <location>
        <position position="104"/>
    </location>
    <ligand>
        <name>S-adenosyl-L-methionine</name>
        <dbReference type="ChEBI" id="CHEBI:59789"/>
    </ligand>
</feature>
<dbReference type="HAMAP" id="MF_00658">
    <property type="entry name" value="23SrRNA_methyltr_H"/>
    <property type="match status" value="1"/>
</dbReference>
<keyword evidence="5" id="KW-0698">rRNA processing</keyword>
<gene>
    <name evidence="5" type="primary">rlmH</name>
    <name evidence="6" type="ORF">X928_09850</name>
</gene>
<dbReference type="RefSeq" id="WP_103079522.1">
    <property type="nucleotide sequence ID" value="NZ_AZRM01000064.1"/>
</dbReference>
<dbReference type="Proteomes" id="UP000236199">
    <property type="component" value="Unassembled WGS sequence"/>
</dbReference>
<comment type="caution">
    <text evidence="6">The sequence shown here is derived from an EMBL/GenBank/DDBJ whole genome shotgun (WGS) entry which is preliminary data.</text>
</comment>
<evidence type="ECO:0000256" key="1">
    <source>
        <dbReference type="ARBA" id="ARBA00022603"/>
    </source>
</evidence>
<dbReference type="EMBL" id="AZRM01000064">
    <property type="protein sequence ID" value="PNR97447.1"/>
    <property type="molecule type" value="Genomic_DNA"/>
</dbReference>
<dbReference type="PANTHER" id="PTHR33603">
    <property type="entry name" value="METHYLTRANSFERASE"/>
    <property type="match status" value="1"/>
</dbReference>
<keyword evidence="3 5" id="KW-0949">S-adenosyl-L-methionine</keyword>
<comment type="subcellular location">
    <subcellularLocation>
        <location evidence="5">Cytoplasm</location>
    </subcellularLocation>
</comment>
<dbReference type="AlphaFoldDB" id="A0A2K1P3Y3"/>
<comment type="similarity">
    <text evidence="4 5">Belongs to the RNA methyltransferase RlmH family.</text>
</comment>
<comment type="subunit">
    <text evidence="5">Homodimer.</text>
</comment>
<dbReference type="OrthoDB" id="9806643at2"/>
<dbReference type="CDD" id="cd18081">
    <property type="entry name" value="RlmH-like"/>
    <property type="match status" value="1"/>
</dbReference>
<dbReference type="InterPro" id="IPR029026">
    <property type="entry name" value="tRNA_m1G_MTases_N"/>
</dbReference>
<reference evidence="6 7" key="1">
    <citation type="submission" date="2013-12" db="EMBL/GenBank/DDBJ databases">
        <title>Comparative genomics of Petrotoga isolates.</title>
        <authorList>
            <person name="Nesbo C.L."/>
            <person name="Charchuk R."/>
            <person name="Chow K."/>
        </authorList>
    </citation>
    <scope>NUCLEOTIDE SEQUENCE [LARGE SCALE GENOMIC DNA]</scope>
    <source>
        <strain evidence="6 7">DSM 10691</strain>
    </source>
</reference>
<dbReference type="GO" id="GO:0070038">
    <property type="term" value="F:rRNA (pseudouridine-N3-)-methyltransferase activity"/>
    <property type="evidence" value="ECO:0007669"/>
    <property type="project" value="UniProtKB-UniRule"/>
</dbReference>
<keyword evidence="7" id="KW-1185">Reference proteome</keyword>
<keyword evidence="2 5" id="KW-0808">Transferase</keyword>
<evidence type="ECO:0000313" key="7">
    <source>
        <dbReference type="Proteomes" id="UP000236199"/>
    </source>
</evidence>
<dbReference type="InterPro" id="IPR029028">
    <property type="entry name" value="Alpha/beta_knot_MTases"/>
</dbReference>
<evidence type="ECO:0000256" key="5">
    <source>
        <dbReference type="HAMAP-Rule" id="MF_00658"/>
    </source>
</evidence>
<keyword evidence="1 5" id="KW-0489">Methyltransferase</keyword>
<protein>
    <recommendedName>
        <fullName evidence="5">Ribosomal RNA large subunit methyltransferase H</fullName>
        <ecNumber evidence="5">2.1.1.177</ecNumber>
    </recommendedName>
    <alternativeName>
        <fullName evidence="5">23S rRNA (pseudouridine1915-N3)-methyltransferase</fullName>
    </alternativeName>
    <alternativeName>
        <fullName evidence="5">23S rRNA m3Psi1915 methyltransferase</fullName>
    </alternativeName>
    <alternativeName>
        <fullName evidence="5">rRNA (pseudouridine-N3-)-methyltransferase RlmH</fullName>
    </alternativeName>
</protein>
<sequence>MTRIIVVGPLKSSYIIDGVKQYLKWIKKFEKIELIQLPLSGDLNKTPPSIYKDKDFKKFEKYFPDSFNVLLDERGEQMDSIKFSEFYDRTKSRSQGKHINFIVGGPLGHSDKIYNKADYILSLSKLTFTHEFAVLILLEQLFRVNKILHNETYHY</sequence>
<organism evidence="6 7">
    <name type="scientific">Petrotoga miotherma DSM 10691</name>
    <dbReference type="NCBI Taxonomy" id="1434326"/>
    <lineage>
        <taxon>Bacteria</taxon>
        <taxon>Thermotogati</taxon>
        <taxon>Thermotogota</taxon>
        <taxon>Thermotogae</taxon>
        <taxon>Petrotogales</taxon>
        <taxon>Petrotogaceae</taxon>
        <taxon>Petrotoga</taxon>
    </lineage>
</organism>
<accession>A0A2K1P3Y3</accession>
<dbReference type="EC" id="2.1.1.177" evidence="5"/>
<evidence type="ECO:0000313" key="6">
    <source>
        <dbReference type="EMBL" id="PNR97447.1"/>
    </source>
</evidence>
<dbReference type="PIRSF" id="PIRSF004505">
    <property type="entry name" value="MT_bac"/>
    <property type="match status" value="1"/>
</dbReference>
<dbReference type="PANTHER" id="PTHR33603:SF1">
    <property type="entry name" value="RIBOSOMAL RNA LARGE SUBUNIT METHYLTRANSFERASE H"/>
    <property type="match status" value="1"/>
</dbReference>
<comment type="catalytic activity">
    <reaction evidence="5">
        <text>pseudouridine(1915) in 23S rRNA + S-adenosyl-L-methionine = N(3)-methylpseudouridine(1915) in 23S rRNA + S-adenosyl-L-homocysteine + H(+)</text>
        <dbReference type="Rhea" id="RHEA:42752"/>
        <dbReference type="Rhea" id="RHEA-COMP:10221"/>
        <dbReference type="Rhea" id="RHEA-COMP:10222"/>
        <dbReference type="ChEBI" id="CHEBI:15378"/>
        <dbReference type="ChEBI" id="CHEBI:57856"/>
        <dbReference type="ChEBI" id="CHEBI:59789"/>
        <dbReference type="ChEBI" id="CHEBI:65314"/>
        <dbReference type="ChEBI" id="CHEBI:74486"/>
        <dbReference type="EC" id="2.1.1.177"/>
    </reaction>
</comment>
<proteinExistence type="inferred from homology"/>
<dbReference type="Pfam" id="PF02590">
    <property type="entry name" value="SPOUT_MTase"/>
    <property type="match status" value="1"/>
</dbReference>
<dbReference type="Gene3D" id="3.40.1280.10">
    <property type="match status" value="1"/>
</dbReference>
<evidence type="ECO:0000256" key="4">
    <source>
        <dbReference type="ARBA" id="ARBA00038303"/>
    </source>
</evidence>
<dbReference type="InterPro" id="IPR003742">
    <property type="entry name" value="RlmH-like"/>
</dbReference>
<feature type="binding site" evidence="5">
    <location>
        <position position="71"/>
    </location>
    <ligand>
        <name>S-adenosyl-L-methionine</name>
        <dbReference type="ChEBI" id="CHEBI:59789"/>
    </ligand>
</feature>
<name>A0A2K1P3Y3_9BACT</name>
<evidence type="ECO:0000256" key="2">
    <source>
        <dbReference type="ARBA" id="ARBA00022679"/>
    </source>
</evidence>